<feature type="compositionally biased region" description="Polar residues" evidence="18">
    <location>
        <begin position="196"/>
        <end position="214"/>
    </location>
</feature>
<gene>
    <name evidence="21" type="primary">LOC107581348</name>
</gene>
<feature type="domain" description="Helicase C-terminal" evidence="20">
    <location>
        <begin position="495"/>
        <end position="655"/>
    </location>
</feature>
<keyword evidence="9" id="KW-0234">DNA repair</keyword>
<evidence type="ECO:0000256" key="10">
    <source>
        <dbReference type="ARBA" id="ARBA00023235"/>
    </source>
</evidence>
<reference evidence="21" key="2">
    <citation type="submission" date="2025-09" db="UniProtKB">
        <authorList>
            <consortium name="Ensembl"/>
        </authorList>
    </citation>
    <scope>IDENTIFICATION</scope>
</reference>
<evidence type="ECO:0000256" key="9">
    <source>
        <dbReference type="ARBA" id="ARBA00023204"/>
    </source>
</evidence>
<feature type="domain" description="Helicase ATP-binding" evidence="19">
    <location>
        <begin position="280"/>
        <end position="441"/>
    </location>
</feature>
<dbReference type="Pfam" id="PF16203">
    <property type="entry name" value="ERCC3_RAD25_C"/>
    <property type="match status" value="1"/>
</dbReference>
<feature type="compositionally biased region" description="Low complexity" evidence="18">
    <location>
        <begin position="184"/>
        <end position="195"/>
    </location>
</feature>
<dbReference type="GO" id="GO:0097550">
    <property type="term" value="C:transcription preinitiation complex"/>
    <property type="evidence" value="ECO:0007669"/>
    <property type="project" value="TreeGrafter"/>
</dbReference>
<keyword evidence="7" id="KW-0067">ATP-binding</keyword>
<name>A0A672T038_SINGR</name>
<dbReference type="InterPro" id="IPR014001">
    <property type="entry name" value="Helicase_ATP-bd"/>
</dbReference>
<dbReference type="FunCoup" id="A0A672T038">
    <property type="interactions" value="2202"/>
</dbReference>
<evidence type="ECO:0000256" key="4">
    <source>
        <dbReference type="ARBA" id="ARBA00022763"/>
    </source>
</evidence>
<dbReference type="InterPro" id="IPR032438">
    <property type="entry name" value="ERCC3_RAD25_C"/>
</dbReference>
<evidence type="ECO:0000256" key="15">
    <source>
        <dbReference type="ARBA" id="ARBA00044799"/>
    </source>
</evidence>
<dbReference type="FunFam" id="3.40.50.300:FF:000077">
    <property type="entry name" value="Probable DNA repair helicase RAD25"/>
    <property type="match status" value="1"/>
</dbReference>
<keyword evidence="6" id="KW-0347">Helicase</keyword>
<dbReference type="GO" id="GO:0005675">
    <property type="term" value="C:transcription factor TFIIH holo complex"/>
    <property type="evidence" value="ECO:0007669"/>
    <property type="project" value="TreeGrafter"/>
</dbReference>
<dbReference type="GO" id="GO:0005524">
    <property type="term" value="F:ATP binding"/>
    <property type="evidence" value="ECO:0007669"/>
    <property type="project" value="UniProtKB-KW"/>
</dbReference>
<dbReference type="PRINTS" id="PR00851">
    <property type="entry name" value="XRODRMPGMNTB"/>
</dbReference>
<keyword evidence="22" id="KW-1185">Reference proteome</keyword>
<feature type="region of interest" description="Disordered" evidence="18">
    <location>
        <begin position="184"/>
        <end position="214"/>
    </location>
</feature>
<evidence type="ECO:0000256" key="8">
    <source>
        <dbReference type="ARBA" id="ARBA00023125"/>
    </source>
</evidence>
<evidence type="ECO:0000256" key="5">
    <source>
        <dbReference type="ARBA" id="ARBA00022801"/>
    </source>
</evidence>
<evidence type="ECO:0000313" key="21">
    <source>
        <dbReference type="Ensembl" id="ENSSGRP00000107977.1"/>
    </source>
</evidence>
<keyword evidence="10" id="KW-0413">Isomerase</keyword>
<dbReference type="Pfam" id="PF13625">
    <property type="entry name" value="Helicase_C_3"/>
    <property type="match status" value="1"/>
</dbReference>
<keyword evidence="4" id="KW-0227">DNA damage</keyword>
<dbReference type="EC" id="5.6.2.4" evidence="14"/>
<dbReference type="Gene3D" id="3.40.50.300">
    <property type="entry name" value="P-loop containing nucleotide triphosphate hydrolases"/>
    <property type="match status" value="2"/>
</dbReference>
<dbReference type="InterPro" id="IPR050615">
    <property type="entry name" value="ATP-dep_DNA_Helicase"/>
</dbReference>
<keyword evidence="11" id="KW-0539">Nucleus</keyword>
<dbReference type="AlphaFoldDB" id="A0A672T038"/>
<evidence type="ECO:0000313" key="22">
    <source>
        <dbReference type="Proteomes" id="UP000472262"/>
    </source>
</evidence>
<dbReference type="PROSITE" id="PS51192">
    <property type="entry name" value="HELICASE_ATP_BIND_1"/>
    <property type="match status" value="1"/>
</dbReference>
<reference evidence="21" key="1">
    <citation type="submission" date="2025-08" db="UniProtKB">
        <authorList>
            <consortium name="Ensembl"/>
        </authorList>
    </citation>
    <scope>IDENTIFICATION</scope>
</reference>
<dbReference type="PANTHER" id="PTHR11274">
    <property type="entry name" value="RAD25/XP-B DNA REPAIR HELICASE"/>
    <property type="match status" value="1"/>
</dbReference>
<evidence type="ECO:0000256" key="17">
    <source>
        <dbReference type="ARBA" id="ARBA00048988"/>
    </source>
</evidence>
<evidence type="ECO:0000259" key="19">
    <source>
        <dbReference type="PROSITE" id="PS51192"/>
    </source>
</evidence>
<dbReference type="InParanoid" id="A0A672T038"/>
<evidence type="ECO:0000256" key="12">
    <source>
        <dbReference type="ARBA" id="ARBA00032205"/>
    </source>
</evidence>
<accession>A0A672T038</accession>
<dbReference type="OMA" id="RCQEIDY"/>
<dbReference type="PROSITE" id="PS51194">
    <property type="entry name" value="HELICASE_CTER"/>
    <property type="match status" value="1"/>
</dbReference>
<dbReference type="FunFam" id="3.40.50.300:FF:000117">
    <property type="entry name" value="Putative DNA repair helicase rad25"/>
    <property type="match status" value="1"/>
</dbReference>
<dbReference type="GO" id="GO:0006367">
    <property type="term" value="P:transcription initiation at RNA polymerase II promoter"/>
    <property type="evidence" value="ECO:0007669"/>
    <property type="project" value="InterPro"/>
</dbReference>
<dbReference type="CDD" id="cd18029">
    <property type="entry name" value="DEXHc_XPB"/>
    <property type="match status" value="1"/>
</dbReference>
<dbReference type="Ensembl" id="ENSSGRT00000114719.1">
    <property type="protein sequence ID" value="ENSSGRP00000107977.1"/>
    <property type="gene ID" value="ENSSGRG00000053232.1"/>
</dbReference>
<dbReference type="InterPro" id="IPR001161">
    <property type="entry name" value="XPB/Ssl2"/>
</dbReference>
<evidence type="ECO:0000256" key="6">
    <source>
        <dbReference type="ARBA" id="ARBA00022806"/>
    </source>
</evidence>
<keyword evidence="5" id="KW-0378">Hydrolase</keyword>
<dbReference type="GO" id="GO:0003677">
    <property type="term" value="F:DNA binding"/>
    <property type="evidence" value="ECO:0007669"/>
    <property type="project" value="UniProtKB-KW"/>
</dbReference>
<dbReference type="InterPro" id="IPR006935">
    <property type="entry name" value="Helicase/UvrB_N"/>
</dbReference>
<evidence type="ECO:0000256" key="14">
    <source>
        <dbReference type="ARBA" id="ARBA00034808"/>
    </source>
</evidence>
<dbReference type="Pfam" id="PF04851">
    <property type="entry name" value="ResIII"/>
    <property type="match status" value="1"/>
</dbReference>
<dbReference type="GO" id="GO:0006289">
    <property type="term" value="P:nucleotide-excision repair"/>
    <property type="evidence" value="ECO:0007669"/>
    <property type="project" value="InterPro"/>
</dbReference>
<evidence type="ECO:0000256" key="16">
    <source>
        <dbReference type="ARBA" id="ARBA00044810"/>
    </source>
</evidence>
<dbReference type="GO" id="GO:0016787">
    <property type="term" value="F:hydrolase activity"/>
    <property type="evidence" value="ECO:0007669"/>
    <property type="project" value="UniProtKB-KW"/>
</dbReference>
<dbReference type="NCBIfam" id="TIGR00603">
    <property type="entry name" value="rad25"/>
    <property type="match status" value="1"/>
</dbReference>
<comment type="similarity">
    <text evidence="2">Belongs to the helicase family. RAD25/XPB subfamily.</text>
</comment>
<comment type="catalytic activity">
    <reaction evidence="13">
        <text>Couples ATP hydrolysis with the unwinding of duplex DNA by translocating in the 3'-5' direction.</text>
        <dbReference type="EC" id="5.6.2.4"/>
    </reaction>
</comment>
<dbReference type="GO" id="GO:0043138">
    <property type="term" value="F:3'-5' DNA helicase activity"/>
    <property type="evidence" value="ECO:0007669"/>
    <property type="project" value="UniProtKB-EC"/>
</dbReference>
<evidence type="ECO:0000256" key="3">
    <source>
        <dbReference type="ARBA" id="ARBA00022741"/>
    </source>
</evidence>
<evidence type="ECO:0000256" key="1">
    <source>
        <dbReference type="ARBA" id="ARBA00004123"/>
    </source>
</evidence>
<evidence type="ECO:0000259" key="20">
    <source>
        <dbReference type="PROSITE" id="PS51194"/>
    </source>
</evidence>
<evidence type="ECO:0000256" key="2">
    <source>
        <dbReference type="ARBA" id="ARBA00006637"/>
    </source>
</evidence>
<evidence type="ECO:0000256" key="7">
    <source>
        <dbReference type="ARBA" id="ARBA00022840"/>
    </source>
</evidence>
<evidence type="ECO:0000256" key="11">
    <source>
        <dbReference type="ARBA" id="ARBA00023242"/>
    </source>
</evidence>
<dbReference type="SMART" id="SM00487">
    <property type="entry name" value="DEXDc"/>
    <property type="match status" value="1"/>
</dbReference>
<proteinExistence type="inferred from homology"/>
<evidence type="ECO:0000256" key="18">
    <source>
        <dbReference type="SAM" id="MobiDB-lite"/>
    </source>
</evidence>
<dbReference type="SUPFAM" id="SSF52540">
    <property type="entry name" value="P-loop containing nucleoside triphosphate hydrolases"/>
    <property type="match status" value="2"/>
</dbReference>
<dbReference type="CDD" id="cd18789">
    <property type="entry name" value="SF2_C_XPB"/>
    <property type="match status" value="1"/>
</dbReference>
<organism evidence="21 22">
    <name type="scientific">Sinocyclocheilus grahami</name>
    <name type="common">Dianchi golden-line fish</name>
    <name type="synonym">Barbus grahami</name>
    <dbReference type="NCBI Taxonomy" id="75366"/>
    <lineage>
        <taxon>Eukaryota</taxon>
        <taxon>Metazoa</taxon>
        <taxon>Chordata</taxon>
        <taxon>Craniata</taxon>
        <taxon>Vertebrata</taxon>
        <taxon>Euteleostomi</taxon>
        <taxon>Actinopterygii</taxon>
        <taxon>Neopterygii</taxon>
        <taxon>Teleostei</taxon>
        <taxon>Ostariophysi</taxon>
        <taxon>Cypriniformes</taxon>
        <taxon>Cyprinidae</taxon>
        <taxon>Cyprininae</taxon>
        <taxon>Sinocyclocheilus</taxon>
    </lineage>
</organism>
<sequence length="736" mass="83744">EVMGSEAVPAAAGKQVDESSTKLDEYGAKDYRLQMLLKNDHTSRPLWVAPDGHIFLEAFSPVYKYAQDFLVAISEPVCRPTHAHEYKLTAYSLYAAVSVGLQTSDIIEYLQKLSRTSVPDGIVQFIKLCTVSYGKVKLVLKHNRYFVESAFPDVIQRLLQDTVIRDCRLRSAEGEETDLITETISSKSAISKSQQDNGGPSTSQPADGQRTGNQVPEDIFSYYEQMDKEEEEEEEETQTVSFEIRQEMIEELQKRCIQLEYPLLPTAVLRPYQEKSLRKMFGNGRARSGVIVLPCGAGKSLVGVTAACTVRKRCLVLGNSSVSVEEWKAQFKMWSTIDDSQICCFTSDAKDKPIGCSVAISTYSMLGHTTKRSWEAERVMEWMKSQEWGLIILDEVHTIPAKMFRRVLTIVQAHCKLGLTATLVREDDKIVDLNFLIGPKLYEANWMELQNSGYIAKVQCAEVWCPMSPEFYREYVAIKTKKRILLYTMNPNKFRACQFLIRFHERRNDKIIVFADNVFALKEYAIRLNKLYIYGPTSQGERMQILQNFKHNPKINTIFISKVGDTSFDLPEANVLIQISSHGGSRRQEAQRLGRVLRAKKGMVAEEYNAYFYSLVSQDTQEMAYSTKRQRFLVDQGYSFKVITKLAGMEEEDLMFSSREEQQQLLHKVLAASDLDAEEEVVMGDVGGKPQFSRRMGTMSSMSGADDTVYMEYQTSRSGKSLAGKNVHPLFKRFRK</sequence>
<comment type="catalytic activity">
    <reaction evidence="17">
        <text>ATP + H2O = ADP + phosphate + H(+)</text>
        <dbReference type="Rhea" id="RHEA:13065"/>
        <dbReference type="ChEBI" id="CHEBI:15377"/>
        <dbReference type="ChEBI" id="CHEBI:15378"/>
        <dbReference type="ChEBI" id="CHEBI:30616"/>
        <dbReference type="ChEBI" id="CHEBI:43474"/>
        <dbReference type="ChEBI" id="CHEBI:456216"/>
        <dbReference type="EC" id="5.6.2.4"/>
    </reaction>
</comment>
<dbReference type="Proteomes" id="UP000472262">
    <property type="component" value="Unassembled WGS sequence"/>
</dbReference>
<dbReference type="InterPro" id="IPR032830">
    <property type="entry name" value="XPB/Ssl2_N"/>
</dbReference>
<dbReference type="InterPro" id="IPR001650">
    <property type="entry name" value="Helicase_C-like"/>
</dbReference>
<evidence type="ECO:0000256" key="13">
    <source>
        <dbReference type="ARBA" id="ARBA00034617"/>
    </source>
</evidence>
<dbReference type="PANTHER" id="PTHR11274:SF0">
    <property type="entry name" value="GENERAL TRANSCRIPTION AND DNA REPAIR FACTOR IIH HELICASE SUBUNIT XPB"/>
    <property type="match status" value="1"/>
</dbReference>
<dbReference type="SMART" id="SM00490">
    <property type="entry name" value="HELICc"/>
    <property type="match status" value="1"/>
</dbReference>
<protein>
    <recommendedName>
        <fullName evidence="15">General transcription and DNA repair factor IIH helicase/translocase subunit XPB</fullName>
        <ecNumber evidence="14">5.6.2.4</ecNumber>
    </recommendedName>
    <alternativeName>
        <fullName evidence="16">DNA 3'-5' helicase/translocase XPB</fullName>
    </alternativeName>
    <alternativeName>
        <fullName evidence="12">DNA excision repair protein ERCC-3</fullName>
    </alternativeName>
</protein>
<dbReference type="InterPro" id="IPR027417">
    <property type="entry name" value="P-loop_NTPase"/>
</dbReference>
<dbReference type="GO" id="GO:0000112">
    <property type="term" value="C:nucleotide-excision repair factor 3 complex"/>
    <property type="evidence" value="ECO:0007669"/>
    <property type="project" value="TreeGrafter"/>
</dbReference>
<keyword evidence="8" id="KW-0238">DNA-binding</keyword>
<keyword evidence="3" id="KW-0547">Nucleotide-binding</keyword>
<comment type="subcellular location">
    <subcellularLocation>
        <location evidence="1">Nucleus</location>
    </subcellularLocation>
</comment>